<dbReference type="AlphaFoldDB" id="A0A9N9I0M9"/>
<proteinExistence type="predicted"/>
<comment type="caution">
    <text evidence="1">The sequence shown here is derived from an EMBL/GenBank/DDBJ whole genome shotgun (WGS) entry which is preliminary data.</text>
</comment>
<gene>
    <name evidence="1" type="ORF">RFULGI_LOCUS11086</name>
</gene>
<keyword evidence="2" id="KW-1185">Reference proteome</keyword>
<sequence>TLEDQNAQNDSDNQEFLLSELKDYYKKLSPKMKRKYTELSNEGKIIYLKVVKSERERSVSLLKKHVSHQQQ</sequence>
<evidence type="ECO:0000313" key="1">
    <source>
        <dbReference type="EMBL" id="CAG8714876.1"/>
    </source>
</evidence>
<dbReference type="OrthoDB" id="2463785at2759"/>
<dbReference type="Proteomes" id="UP000789396">
    <property type="component" value="Unassembled WGS sequence"/>
</dbReference>
<evidence type="ECO:0000313" key="2">
    <source>
        <dbReference type="Proteomes" id="UP000789396"/>
    </source>
</evidence>
<organism evidence="1 2">
    <name type="scientific">Racocetra fulgida</name>
    <dbReference type="NCBI Taxonomy" id="60492"/>
    <lineage>
        <taxon>Eukaryota</taxon>
        <taxon>Fungi</taxon>
        <taxon>Fungi incertae sedis</taxon>
        <taxon>Mucoromycota</taxon>
        <taxon>Glomeromycotina</taxon>
        <taxon>Glomeromycetes</taxon>
        <taxon>Diversisporales</taxon>
        <taxon>Gigasporaceae</taxon>
        <taxon>Racocetra</taxon>
    </lineage>
</organism>
<protein>
    <submittedName>
        <fullName evidence="1">12233_t:CDS:1</fullName>
    </submittedName>
</protein>
<accession>A0A9N9I0M9</accession>
<reference evidence="1" key="1">
    <citation type="submission" date="2021-06" db="EMBL/GenBank/DDBJ databases">
        <authorList>
            <person name="Kallberg Y."/>
            <person name="Tangrot J."/>
            <person name="Rosling A."/>
        </authorList>
    </citation>
    <scope>NUCLEOTIDE SEQUENCE</scope>
    <source>
        <strain evidence="1">IN212</strain>
    </source>
</reference>
<dbReference type="EMBL" id="CAJVPZ010023273">
    <property type="protein sequence ID" value="CAG8714876.1"/>
    <property type="molecule type" value="Genomic_DNA"/>
</dbReference>
<feature type="non-terminal residue" evidence="1">
    <location>
        <position position="71"/>
    </location>
</feature>
<name>A0A9N9I0M9_9GLOM</name>